<dbReference type="Proteomes" id="UP000002630">
    <property type="component" value="Linkage Group LG26"/>
</dbReference>
<dbReference type="GO" id="GO:0008475">
    <property type="term" value="F:procollagen-lysine 5-dioxygenase activity"/>
    <property type="evidence" value="ECO:0007669"/>
    <property type="project" value="UniProtKB-EC"/>
</dbReference>
<feature type="region of interest" description="Disordered" evidence="8">
    <location>
        <begin position="224"/>
        <end position="245"/>
    </location>
</feature>
<comment type="cofactor">
    <cofactor evidence="1">
        <name>L-ascorbate</name>
        <dbReference type="ChEBI" id="CHEBI:38290"/>
    </cofactor>
</comment>
<feature type="compositionally biased region" description="Gly residues" evidence="8">
    <location>
        <begin position="617"/>
        <end position="627"/>
    </location>
</feature>
<dbReference type="STRING" id="2880.D7FNT7"/>
<dbReference type="SUPFAM" id="SSF53448">
    <property type="entry name" value="Nucleotide-diphospho-sugar transferases"/>
    <property type="match status" value="1"/>
</dbReference>
<dbReference type="PANTHER" id="PTHR34496">
    <property type="entry name" value="GLCNAC TRANSFERASE-RELATED"/>
    <property type="match status" value="1"/>
</dbReference>
<evidence type="ECO:0000259" key="9">
    <source>
        <dbReference type="PROSITE" id="PS51471"/>
    </source>
</evidence>
<dbReference type="InterPro" id="IPR005123">
    <property type="entry name" value="Oxoglu/Fe-dep_dioxygenase_dom"/>
</dbReference>
<dbReference type="InterPro" id="IPR029044">
    <property type="entry name" value="Nucleotide-diphossugar_trans"/>
</dbReference>
<dbReference type="PROSITE" id="PS51471">
    <property type="entry name" value="FE2OG_OXY"/>
    <property type="match status" value="1"/>
</dbReference>
<protein>
    <recommendedName>
        <fullName evidence="2">procollagen-lysine 5-dioxygenase</fullName>
        <ecNumber evidence="2">1.14.11.4</ecNumber>
    </recommendedName>
</protein>
<evidence type="ECO:0000256" key="2">
    <source>
        <dbReference type="ARBA" id="ARBA00012264"/>
    </source>
</evidence>
<evidence type="ECO:0000256" key="8">
    <source>
        <dbReference type="SAM" id="MobiDB-lite"/>
    </source>
</evidence>
<keyword evidence="10" id="KW-0328">Glycosyltransferase</keyword>
<feature type="region of interest" description="Disordered" evidence="8">
    <location>
        <begin position="292"/>
        <end position="331"/>
    </location>
</feature>
<dbReference type="InParanoid" id="D7FNT7"/>
<dbReference type="EC" id="1.14.11.4" evidence="2"/>
<evidence type="ECO:0000256" key="5">
    <source>
        <dbReference type="ARBA" id="ARBA00023002"/>
    </source>
</evidence>
<dbReference type="InterPro" id="IPR044862">
    <property type="entry name" value="Pro_4_hyd_alph_FE2OG_OXY"/>
</dbReference>
<keyword evidence="10" id="KW-0808">Transferase</keyword>
<dbReference type="PANTHER" id="PTHR34496:SF9">
    <property type="entry name" value="[SKP1-PROTEIN]-HYDROXYPROLINE N-ACETYLGLUCOSAMINYLTRANSFERASE"/>
    <property type="match status" value="1"/>
</dbReference>
<evidence type="ECO:0000256" key="7">
    <source>
        <dbReference type="ARBA" id="ARBA00047930"/>
    </source>
</evidence>
<dbReference type="EMBL" id="FN649751">
    <property type="protein sequence ID" value="CBJ30213.1"/>
    <property type="molecule type" value="Genomic_DNA"/>
</dbReference>
<dbReference type="Pfam" id="PF13640">
    <property type="entry name" value="2OG-FeII_Oxy_3"/>
    <property type="match status" value="1"/>
</dbReference>
<dbReference type="AlphaFoldDB" id="D7FNT7"/>
<dbReference type="Gene3D" id="2.60.120.620">
    <property type="entry name" value="q2cbj1_9rhob like domain"/>
    <property type="match status" value="1"/>
</dbReference>
<keyword evidence="5" id="KW-0560">Oxidoreductase</keyword>
<dbReference type="GO" id="GO:0005506">
    <property type="term" value="F:iron ion binding"/>
    <property type="evidence" value="ECO:0007669"/>
    <property type="project" value="InterPro"/>
</dbReference>
<dbReference type="SMART" id="SM00702">
    <property type="entry name" value="P4Hc"/>
    <property type="match status" value="1"/>
</dbReference>
<evidence type="ECO:0000256" key="3">
    <source>
        <dbReference type="ARBA" id="ARBA00022723"/>
    </source>
</evidence>
<dbReference type="Pfam" id="PF11397">
    <property type="entry name" value="GlcNAc"/>
    <property type="match status" value="2"/>
</dbReference>
<feature type="domain" description="Fe2OG dioxygenase" evidence="9">
    <location>
        <begin position="162"/>
        <end position="284"/>
    </location>
</feature>
<dbReference type="GO" id="GO:0031418">
    <property type="term" value="F:L-ascorbic acid binding"/>
    <property type="evidence" value="ECO:0007669"/>
    <property type="project" value="InterPro"/>
</dbReference>
<feature type="region of interest" description="Disordered" evidence="8">
    <location>
        <begin position="171"/>
        <end position="193"/>
    </location>
</feature>
<proteinExistence type="predicted"/>
<evidence type="ECO:0000256" key="4">
    <source>
        <dbReference type="ARBA" id="ARBA00022964"/>
    </source>
</evidence>
<keyword evidence="3" id="KW-0479">Metal-binding</keyword>
<dbReference type="GO" id="GO:0016757">
    <property type="term" value="F:glycosyltransferase activity"/>
    <property type="evidence" value="ECO:0007669"/>
    <property type="project" value="UniProtKB-KW"/>
</dbReference>
<dbReference type="OrthoDB" id="76265at2759"/>
<sequence>MALPAKVQASIMSWLDESSTAIASGQSEPAAAEDDYSYPVITPADLFSLSSGGFAAGSPGVVVKDGFLGREQALQAHAAALEVENRGEMKPAGMGRRDGVWHGQQSRGDSIMWITEGIRGKGELPEGLENLLMRLSALRGPLNDGCGLPTTSSAPGLGLVKDTTSVQLARYPGDGRGYVRHRDTPRSAQDSEEAERKITALYYLNPDWRPSMGGQLRVHLDSRPEAAAEEGGPRPAGEEEEKAGRKWDIEPVLDRLVLFRSDLVEHEVLPASAPRLAVTLWFYGRQLGLPASPSTRSPSSVPPLPAPEQQLAAGDDTRDKVRPLPSPAGSGAAHAAEASIFVSVVSYRDSEANPTVVDLFARATNPERVSVGLVWQLEAGVAEDEAMHRATPGGKEIRGGRVRSLFMPAADAAGPSWARRVAQSIWKGEKYVLQIDSHTRFRPGWDSYLIHTLQSCPSFKPILTTYPVGYQLPHKIPAGETRPTLLVPDGFGPDGMLRQTGRLLLRKARDPLPSPLWASGFSFSASAVLVEVPYDPGLRHSFFGEEASMAARMFTRGWDFFAPPQAVVYHLWTRGHRASFRQNSTKEAEAEEAAANRRLRWLLGGGGTTSSSSPPGNGNGGEGEGSTDGDHGGAAEGGFSEGKEEEGQEAWGQQGSGEDEQHCYFARPGYICRGGGSWSPEEVSERYTPSY</sequence>
<feature type="region of interest" description="Disordered" evidence="8">
    <location>
        <begin position="603"/>
        <end position="691"/>
    </location>
</feature>
<comment type="catalytic activity">
    <reaction evidence="7">
        <text>L-lysyl-[collagen] + 2-oxoglutarate + O2 = (5R)-5-hydroxy-L-lysyl-[collagen] + succinate + CO2</text>
        <dbReference type="Rhea" id="RHEA:16569"/>
        <dbReference type="Rhea" id="RHEA-COMP:12751"/>
        <dbReference type="Rhea" id="RHEA-COMP:12752"/>
        <dbReference type="ChEBI" id="CHEBI:15379"/>
        <dbReference type="ChEBI" id="CHEBI:16526"/>
        <dbReference type="ChEBI" id="CHEBI:16810"/>
        <dbReference type="ChEBI" id="CHEBI:29969"/>
        <dbReference type="ChEBI" id="CHEBI:30031"/>
        <dbReference type="ChEBI" id="CHEBI:133442"/>
        <dbReference type="EC" id="1.14.11.4"/>
    </reaction>
</comment>
<gene>
    <name evidence="10" type="ORF">Esi_0180_0019</name>
</gene>
<evidence type="ECO:0000256" key="6">
    <source>
        <dbReference type="ARBA" id="ARBA00023004"/>
    </source>
</evidence>
<name>D7FNT7_ECTSI</name>
<evidence type="ECO:0000256" key="1">
    <source>
        <dbReference type="ARBA" id="ARBA00001961"/>
    </source>
</evidence>
<keyword evidence="11" id="KW-1185">Reference proteome</keyword>
<organism evidence="10 11">
    <name type="scientific">Ectocarpus siliculosus</name>
    <name type="common">Brown alga</name>
    <name type="synonym">Conferva siliculosa</name>
    <dbReference type="NCBI Taxonomy" id="2880"/>
    <lineage>
        <taxon>Eukaryota</taxon>
        <taxon>Sar</taxon>
        <taxon>Stramenopiles</taxon>
        <taxon>Ochrophyta</taxon>
        <taxon>PX clade</taxon>
        <taxon>Phaeophyceae</taxon>
        <taxon>Ectocarpales</taxon>
        <taxon>Ectocarpaceae</taxon>
        <taxon>Ectocarpus</taxon>
    </lineage>
</organism>
<keyword evidence="4" id="KW-0223">Dioxygenase</keyword>
<dbReference type="Gene3D" id="3.90.550.10">
    <property type="entry name" value="Spore Coat Polysaccharide Biosynthesis Protein SpsA, Chain A"/>
    <property type="match status" value="1"/>
</dbReference>
<evidence type="ECO:0000313" key="10">
    <source>
        <dbReference type="EMBL" id="CBJ30213.1"/>
    </source>
</evidence>
<keyword evidence="6" id="KW-0408">Iron</keyword>
<evidence type="ECO:0000313" key="11">
    <source>
        <dbReference type="Proteomes" id="UP000002630"/>
    </source>
</evidence>
<accession>D7FNT7</accession>
<dbReference type="eggNOG" id="KOG3710">
    <property type="taxonomic scope" value="Eukaryota"/>
</dbReference>
<dbReference type="InterPro" id="IPR021067">
    <property type="entry name" value="Glycosyltransferase"/>
</dbReference>
<dbReference type="InterPro" id="IPR006620">
    <property type="entry name" value="Pro_4_hyd_alph"/>
</dbReference>
<dbReference type="EMBL" id="FN648292">
    <property type="protein sequence ID" value="CBJ30213.1"/>
    <property type="molecule type" value="Genomic_DNA"/>
</dbReference>
<reference evidence="10 11" key="1">
    <citation type="journal article" date="2010" name="Nature">
        <title>The Ectocarpus genome and the independent evolution of multicellularity in brown algae.</title>
        <authorList>
            <person name="Cock J.M."/>
            <person name="Sterck L."/>
            <person name="Rouze P."/>
            <person name="Scornet D."/>
            <person name="Allen A.E."/>
            <person name="Amoutzias G."/>
            <person name="Anthouard V."/>
            <person name="Artiguenave F."/>
            <person name="Aury J.M."/>
            <person name="Badger J.H."/>
            <person name="Beszteri B."/>
            <person name="Billiau K."/>
            <person name="Bonnet E."/>
            <person name="Bothwell J.H."/>
            <person name="Bowler C."/>
            <person name="Boyen C."/>
            <person name="Brownlee C."/>
            <person name="Carrano C.J."/>
            <person name="Charrier B."/>
            <person name="Cho G.Y."/>
            <person name="Coelho S.M."/>
            <person name="Collen J."/>
            <person name="Corre E."/>
            <person name="Da Silva C."/>
            <person name="Delage L."/>
            <person name="Delaroque N."/>
            <person name="Dittami S.M."/>
            <person name="Doulbeau S."/>
            <person name="Elias M."/>
            <person name="Farnham G."/>
            <person name="Gachon C.M."/>
            <person name="Gschloessl B."/>
            <person name="Heesch S."/>
            <person name="Jabbari K."/>
            <person name="Jubin C."/>
            <person name="Kawai H."/>
            <person name="Kimura K."/>
            <person name="Kloareg B."/>
            <person name="Kupper F.C."/>
            <person name="Lang D."/>
            <person name="Le Bail A."/>
            <person name="Leblanc C."/>
            <person name="Lerouge P."/>
            <person name="Lohr M."/>
            <person name="Lopez P.J."/>
            <person name="Martens C."/>
            <person name="Maumus F."/>
            <person name="Michel G."/>
            <person name="Miranda-Saavedra D."/>
            <person name="Morales J."/>
            <person name="Moreau H."/>
            <person name="Motomura T."/>
            <person name="Nagasato C."/>
            <person name="Napoli C.A."/>
            <person name="Nelson D.R."/>
            <person name="Nyvall-Collen P."/>
            <person name="Peters A.F."/>
            <person name="Pommier C."/>
            <person name="Potin P."/>
            <person name="Poulain J."/>
            <person name="Quesneville H."/>
            <person name="Read B."/>
            <person name="Rensing S.A."/>
            <person name="Ritter A."/>
            <person name="Rousvoal S."/>
            <person name="Samanta M."/>
            <person name="Samson G."/>
            <person name="Schroeder D.C."/>
            <person name="Segurens B."/>
            <person name="Strittmatter M."/>
            <person name="Tonon T."/>
            <person name="Tregear J.W."/>
            <person name="Valentin K."/>
            <person name="von Dassow P."/>
            <person name="Yamagishi T."/>
            <person name="Van de Peer Y."/>
            <person name="Wincker P."/>
        </authorList>
    </citation>
    <scope>NUCLEOTIDE SEQUENCE [LARGE SCALE GENOMIC DNA]</scope>
    <source>
        <strain evidence="11">Ec32 / CCAP1310/4</strain>
    </source>
</reference>
<dbReference type="OMA" id="PNEVIPC"/>